<comment type="caution">
    <text evidence="3">The sequence shown here is derived from an EMBL/GenBank/DDBJ whole genome shotgun (WGS) entry which is preliminary data.</text>
</comment>
<dbReference type="Proteomes" id="UP001568894">
    <property type="component" value="Unassembled WGS sequence"/>
</dbReference>
<evidence type="ECO:0000256" key="2">
    <source>
        <dbReference type="ARBA" id="ARBA00022679"/>
    </source>
</evidence>
<dbReference type="GO" id="GO:0016757">
    <property type="term" value="F:glycosyltransferase activity"/>
    <property type="evidence" value="ECO:0007669"/>
    <property type="project" value="UniProtKB-KW"/>
</dbReference>
<dbReference type="RefSeq" id="WP_371570667.1">
    <property type="nucleotide sequence ID" value="NZ_JASMRN010000008.1"/>
</dbReference>
<protein>
    <submittedName>
        <fullName evidence="3">Glycosyltransferase family 9 protein</fullName>
        <ecNumber evidence="3">2.4.-.-</ecNumber>
    </submittedName>
</protein>
<keyword evidence="4" id="KW-1185">Reference proteome</keyword>
<evidence type="ECO:0000313" key="4">
    <source>
        <dbReference type="Proteomes" id="UP001568894"/>
    </source>
</evidence>
<dbReference type="InterPro" id="IPR051199">
    <property type="entry name" value="LPS_LOS_Heptosyltrfase"/>
</dbReference>
<dbReference type="EMBL" id="JASMRN010000008">
    <property type="protein sequence ID" value="MEZ7515895.1"/>
    <property type="molecule type" value="Genomic_DNA"/>
</dbReference>
<dbReference type="Gene3D" id="3.40.50.2000">
    <property type="entry name" value="Glycogen Phosphorylase B"/>
    <property type="match status" value="2"/>
</dbReference>
<accession>A0ABV4KE00</accession>
<dbReference type="CDD" id="cd03789">
    <property type="entry name" value="GT9_LPS_heptosyltransferase"/>
    <property type="match status" value="1"/>
</dbReference>
<dbReference type="SUPFAM" id="SSF53756">
    <property type="entry name" value="UDP-Glycosyltransferase/glycogen phosphorylase"/>
    <property type="match status" value="1"/>
</dbReference>
<name>A0ABV4KE00_9FLAO</name>
<evidence type="ECO:0000313" key="3">
    <source>
        <dbReference type="EMBL" id="MEZ7515895.1"/>
    </source>
</evidence>
<reference evidence="3 4" key="1">
    <citation type="submission" date="2023-05" db="EMBL/GenBank/DDBJ databases">
        <title>Adaptations of aquatic viruses from atmosphere-close ecosystems of the Central Arctic Ocean.</title>
        <authorList>
            <person name="Rahlff J."/>
            <person name="Holmfeldt K."/>
        </authorList>
    </citation>
    <scope>NUCLEOTIDE SEQUENCE [LARGE SCALE GENOMIC DNA]</scope>
    <source>
        <strain evidence="3 4">Arc14</strain>
    </source>
</reference>
<dbReference type="PANTHER" id="PTHR30160">
    <property type="entry name" value="TETRAACYLDISACCHARIDE 4'-KINASE-RELATED"/>
    <property type="match status" value="1"/>
</dbReference>
<keyword evidence="1 3" id="KW-0328">Glycosyltransferase</keyword>
<organism evidence="3 4">
    <name type="scientific">Flavobacterium frigidarium</name>
    <dbReference type="NCBI Taxonomy" id="99286"/>
    <lineage>
        <taxon>Bacteria</taxon>
        <taxon>Pseudomonadati</taxon>
        <taxon>Bacteroidota</taxon>
        <taxon>Flavobacteriia</taxon>
        <taxon>Flavobacteriales</taxon>
        <taxon>Flavobacteriaceae</taxon>
        <taxon>Flavobacterium</taxon>
    </lineage>
</organism>
<gene>
    <name evidence="3" type="ORF">QO192_11450</name>
</gene>
<keyword evidence="2 3" id="KW-0808">Transferase</keyword>
<evidence type="ECO:0000256" key="1">
    <source>
        <dbReference type="ARBA" id="ARBA00022676"/>
    </source>
</evidence>
<dbReference type="Pfam" id="PF01075">
    <property type="entry name" value="Glyco_transf_9"/>
    <property type="match status" value="1"/>
</dbReference>
<dbReference type="PANTHER" id="PTHR30160:SF7">
    <property type="entry name" value="ADP-HEPTOSE--LPS HEPTOSYLTRANSFERASE 2"/>
    <property type="match status" value="1"/>
</dbReference>
<sequence>MSIKSKVNSIRRRLMQNITRNIGSAHFSKGGDITKVNVTRILICRPNPRLGNQLLMTPLLQEVIATFPNCKIDLFVNGNAAPSIFQGYEHINKIIRLPRKPFKELIKYVKGWMAIKAYNYDIVINVVKNSSSGRLSAQFANADFKFFGDDVDNLAAKHTDYDHIAKYPVYNFRHYLQVLGFPENNKPVPSLNLKLSSEELANAKNTLQEIVKNDKKTLCIFTFATGDKCYKNNWWQPFYNQLKEHFPEYNIVEVLPVENVSQINFEAPSFYSKDIREIAAFIANTELFVGADSGMMHLASASLSTTVGLFCVTNEKMYTPYGNGSFAINTNTTTIEEAVTLIEDAISKKKKTAN</sequence>
<dbReference type="EC" id="2.4.-.-" evidence="3"/>
<proteinExistence type="predicted"/>
<dbReference type="InterPro" id="IPR002201">
    <property type="entry name" value="Glyco_trans_9"/>
</dbReference>